<evidence type="ECO:0000313" key="9">
    <source>
        <dbReference type="EMBL" id="OGM12428.1"/>
    </source>
</evidence>
<comment type="subcellular location">
    <subcellularLocation>
        <location evidence="1">Membrane</location>
    </subcellularLocation>
</comment>
<organism evidence="9 10">
    <name type="scientific">Candidatus Woesebacteria bacterium RBG_16_34_12</name>
    <dbReference type="NCBI Taxonomy" id="1802480"/>
    <lineage>
        <taxon>Bacteria</taxon>
        <taxon>Candidatus Woeseibacteriota</taxon>
    </lineage>
</organism>
<feature type="compositionally biased region" description="Pro residues" evidence="6">
    <location>
        <begin position="279"/>
        <end position="288"/>
    </location>
</feature>
<feature type="region of interest" description="Disordered" evidence="6">
    <location>
        <begin position="261"/>
        <end position="292"/>
    </location>
</feature>
<dbReference type="Proteomes" id="UP000177053">
    <property type="component" value="Unassembled WGS sequence"/>
</dbReference>
<evidence type="ECO:0000256" key="5">
    <source>
        <dbReference type="NCBIfam" id="TIGR02228"/>
    </source>
</evidence>
<evidence type="ECO:0000256" key="2">
    <source>
        <dbReference type="ARBA" id="ARBA00022692"/>
    </source>
</evidence>
<dbReference type="EMBL" id="MGFS01000001">
    <property type="protein sequence ID" value="OGM12428.1"/>
    <property type="molecule type" value="Genomic_DNA"/>
</dbReference>
<dbReference type="GO" id="GO:0006465">
    <property type="term" value="P:signal peptide processing"/>
    <property type="evidence" value="ECO:0007669"/>
    <property type="project" value="UniProtKB-UniRule"/>
</dbReference>
<accession>A0A1F7XDD2</accession>
<feature type="transmembrane region" description="Helical" evidence="7">
    <location>
        <begin position="221"/>
        <end position="243"/>
    </location>
</feature>
<evidence type="ECO:0000313" key="10">
    <source>
        <dbReference type="Proteomes" id="UP000177053"/>
    </source>
</evidence>
<dbReference type="InterPro" id="IPR001733">
    <property type="entry name" value="Peptidase_S26B"/>
</dbReference>
<feature type="domain" description="LTD" evidence="8">
    <location>
        <begin position="284"/>
        <end position="386"/>
    </location>
</feature>
<evidence type="ECO:0000256" key="6">
    <source>
        <dbReference type="SAM" id="MobiDB-lite"/>
    </source>
</evidence>
<evidence type="ECO:0000256" key="1">
    <source>
        <dbReference type="ARBA" id="ARBA00004370"/>
    </source>
</evidence>
<name>A0A1F7XDD2_9BACT</name>
<dbReference type="GO" id="GO:0016020">
    <property type="term" value="C:membrane"/>
    <property type="evidence" value="ECO:0007669"/>
    <property type="project" value="UniProtKB-SubCell"/>
</dbReference>
<evidence type="ECO:0000256" key="3">
    <source>
        <dbReference type="ARBA" id="ARBA00022989"/>
    </source>
</evidence>
<evidence type="ECO:0000256" key="7">
    <source>
        <dbReference type="SAM" id="Phobius"/>
    </source>
</evidence>
<comment type="caution">
    <text evidence="9">The sequence shown here is derived from an EMBL/GenBank/DDBJ whole genome shotgun (WGS) entry which is preliminary data.</text>
</comment>
<dbReference type="PANTHER" id="PTHR10806:SF6">
    <property type="entry name" value="SIGNAL PEPTIDASE COMPLEX CATALYTIC SUBUNIT SEC11"/>
    <property type="match status" value="1"/>
</dbReference>
<dbReference type="GO" id="GO:0009003">
    <property type="term" value="F:signal peptidase activity"/>
    <property type="evidence" value="ECO:0007669"/>
    <property type="project" value="UniProtKB-EC"/>
</dbReference>
<reference evidence="9 10" key="1">
    <citation type="journal article" date="2016" name="Nat. Commun.">
        <title>Thousands of microbial genomes shed light on interconnected biogeochemical processes in an aquifer system.</title>
        <authorList>
            <person name="Anantharaman K."/>
            <person name="Brown C.T."/>
            <person name="Hug L.A."/>
            <person name="Sharon I."/>
            <person name="Castelle C.J."/>
            <person name="Probst A.J."/>
            <person name="Thomas B.C."/>
            <person name="Singh A."/>
            <person name="Wilkins M.J."/>
            <person name="Karaoz U."/>
            <person name="Brodie E.L."/>
            <person name="Williams K.H."/>
            <person name="Hubbard S.S."/>
            <person name="Banfield J.F."/>
        </authorList>
    </citation>
    <scope>NUCLEOTIDE SEQUENCE [LARGE SCALE GENOMIC DNA]</scope>
</reference>
<protein>
    <recommendedName>
        <fullName evidence="5">Signal peptidase I</fullName>
        <ecNumber evidence="5">3.4.21.89</ecNumber>
    </recommendedName>
</protein>
<evidence type="ECO:0000256" key="4">
    <source>
        <dbReference type="ARBA" id="ARBA00023136"/>
    </source>
</evidence>
<keyword evidence="4 7" id="KW-0472">Membrane</keyword>
<dbReference type="SUPFAM" id="SSF51306">
    <property type="entry name" value="LexA/Signal peptidase"/>
    <property type="match status" value="1"/>
</dbReference>
<dbReference type="NCBIfam" id="TIGR02228">
    <property type="entry name" value="sigpep_I_arch"/>
    <property type="match status" value="1"/>
</dbReference>
<dbReference type="PANTHER" id="PTHR10806">
    <property type="entry name" value="SIGNAL PEPTIDASE COMPLEX CATALYTIC SUBUNIT SEC11"/>
    <property type="match status" value="1"/>
</dbReference>
<dbReference type="EC" id="3.4.21.89" evidence="5"/>
<dbReference type="GO" id="GO:0004252">
    <property type="term" value="F:serine-type endopeptidase activity"/>
    <property type="evidence" value="ECO:0007669"/>
    <property type="project" value="UniProtKB-UniRule"/>
</dbReference>
<gene>
    <name evidence="9" type="ORF">A2Z22_04615</name>
</gene>
<sequence length="422" mass="46380">MKNIVHYFFGALSALILFVTIAVSTYFVLNQFQVTTPTNFLAGFNLVKLKNKLPKLFVVYSGSMEPAIKAASIVISYPQDSYYPGDIITFSSNNSEQLITHRIEYKNYPNGIENDPTYLTSGDANEDLDNWDVKSGNIVGKVVLTVPYLGYIANFAKSPYGFILLVIAPATIIVYEELKYLFVESKKHSKKIINRIFFSKSRKSQHFFNHNSKLIKGLPKISVLIPTFGAILVIAAFSSSHVFDSEKSMNNLLGAADVFQEEPESPTPTPVPDATATPTPIPPTPTPIEEPSQPTLVINEFLVTPSEGNDWVELYSNTDIDISNYILDDEGTSTDMATIPSGIIIGPSTNSFYLIEVSNRLNVGGDTIYFYNPSKEVLIDSHIYSSNPGTDISIGREIDASSTWITCNVASKGSTNNGLCGI</sequence>
<dbReference type="AlphaFoldDB" id="A0A1F7XDD2"/>
<dbReference type="InterPro" id="IPR001322">
    <property type="entry name" value="Lamin_tail_dom"/>
</dbReference>
<keyword evidence="2 7" id="KW-0812">Transmembrane</keyword>
<dbReference type="PROSITE" id="PS51841">
    <property type="entry name" value="LTD"/>
    <property type="match status" value="1"/>
</dbReference>
<proteinExistence type="predicted"/>
<feature type="transmembrane region" description="Helical" evidence="7">
    <location>
        <begin position="160"/>
        <end position="182"/>
    </location>
</feature>
<dbReference type="InterPro" id="IPR036286">
    <property type="entry name" value="LexA/Signal_pep-like_sf"/>
</dbReference>
<evidence type="ECO:0000259" key="8">
    <source>
        <dbReference type="PROSITE" id="PS51841"/>
    </source>
</evidence>
<feature type="transmembrane region" description="Helical" evidence="7">
    <location>
        <begin position="7"/>
        <end position="29"/>
    </location>
</feature>
<dbReference type="CDD" id="cd06462">
    <property type="entry name" value="Peptidase_S24_S26"/>
    <property type="match status" value="1"/>
</dbReference>
<keyword evidence="3 7" id="KW-1133">Transmembrane helix</keyword>